<evidence type="ECO:0000313" key="1">
    <source>
        <dbReference type="EMBL" id="KAA0054525.1"/>
    </source>
</evidence>
<dbReference type="Proteomes" id="UP000321947">
    <property type="component" value="Unassembled WGS sequence"/>
</dbReference>
<protein>
    <submittedName>
        <fullName evidence="2">Uncharacterized protein</fullName>
    </submittedName>
</protein>
<evidence type="ECO:0000313" key="3">
    <source>
        <dbReference type="Proteomes" id="UP000321393"/>
    </source>
</evidence>
<name>A0A5D3BHY4_CUCMM</name>
<comment type="caution">
    <text evidence="2">The sequence shown here is derived from an EMBL/GenBank/DDBJ whole genome shotgun (WGS) entry which is preliminary data.</text>
</comment>
<reference evidence="3 4" key="1">
    <citation type="submission" date="2019-08" db="EMBL/GenBank/DDBJ databases">
        <title>Draft genome sequences of two oriental melons (Cucumis melo L. var makuwa).</title>
        <authorList>
            <person name="Kwon S.-Y."/>
        </authorList>
    </citation>
    <scope>NUCLEOTIDE SEQUENCE [LARGE SCALE GENOMIC DNA]</scope>
    <source>
        <strain evidence="4">cv. Chang Bougi</strain>
        <strain evidence="3">cv. SW 3</strain>
        <tissue evidence="2">Leaf</tissue>
    </source>
</reference>
<dbReference type="OrthoDB" id="1934635at2759"/>
<evidence type="ECO:0000313" key="4">
    <source>
        <dbReference type="Proteomes" id="UP000321947"/>
    </source>
</evidence>
<organism evidence="2 4">
    <name type="scientific">Cucumis melo var. makuwa</name>
    <name type="common">Oriental melon</name>
    <dbReference type="NCBI Taxonomy" id="1194695"/>
    <lineage>
        <taxon>Eukaryota</taxon>
        <taxon>Viridiplantae</taxon>
        <taxon>Streptophyta</taxon>
        <taxon>Embryophyta</taxon>
        <taxon>Tracheophyta</taxon>
        <taxon>Spermatophyta</taxon>
        <taxon>Magnoliopsida</taxon>
        <taxon>eudicotyledons</taxon>
        <taxon>Gunneridae</taxon>
        <taxon>Pentapetalae</taxon>
        <taxon>rosids</taxon>
        <taxon>fabids</taxon>
        <taxon>Cucurbitales</taxon>
        <taxon>Cucurbitaceae</taxon>
        <taxon>Benincaseae</taxon>
        <taxon>Cucumis</taxon>
    </lineage>
</organism>
<gene>
    <name evidence="2" type="ORF">E5676_scaffold203G00140</name>
    <name evidence="1" type="ORF">E6C27_scaffold24G003090</name>
</gene>
<dbReference type="EMBL" id="SSTE01008830">
    <property type="protein sequence ID" value="KAA0054525.1"/>
    <property type="molecule type" value="Genomic_DNA"/>
</dbReference>
<accession>A0A5D3BHY4</accession>
<proteinExistence type="predicted"/>
<dbReference type="EMBL" id="SSTD01018124">
    <property type="protein sequence ID" value="TYJ98271.1"/>
    <property type="molecule type" value="Genomic_DNA"/>
</dbReference>
<dbReference type="Proteomes" id="UP000321393">
    <property type="component" value="Unassembled WGS sequence"/>
</dbReference>
<dbReference type="AlphaFoldDB" id="A0A5D3BHY4"/>
<sequence>MGEDSKLITVEGVENPLKIDLPSCDGKRNIEIFLDWVKKYRELLQLYEYARKKEGYLSNSCPQRRIVAFLNKGEESNNDQIDVLEQQEEILEPDNGERLSSVLQ</sequence>
<evidence type="ECO:0000313" key="2">
    <source>
        <dbReference type="EMBL" id="TYJ98271.1"/>
    </source>
</evidence>